<protein>
    <submittedName>
        <fullName evidence="1">Uncharacterized protein</fullName>
    </submittedName>
</protein>
<proteinExistence type="predicted"/>
<sequence length="85" mass="9322">MVTYAIKAKVEGKGNFSWGGMLGAGTGDVNKGRGIFRSEDGLRGFRIDPDSLAGKHWPNVPYAHFDIFDDAEKYLANNHVPLTEP</sequence>
<name>A0ABP4MMX4_9ACTN</name>
<evidence type="ECO:0000313" key="2">
    <source>
        <dbReference type="Proteomes" id="UP001501470"/>
    </source>
</evidence>
<comment type="caution">
    <text evidence="1">The sequence shown here is derived from an EMBL/GenBank/DDBJ whole genome shotgun (WGS) entry which is preliminary data.</text>
</comment>
<keyword evidence="2" id="KW-1185">Reference proteome</keyword>
<dbReference type="EMBL" id="BAAAQD010000018">
    <property type="protein sequence ID" value="GAA1545788.1"/>
    <property type="molecule type" value="Genomic_DNA"/>
</dbReference>
<organism evidence="1 2">
    <name type="scientific">Dactylosporangium maewongense</name>
    <dbReference type="NCBI Taxonomy" id="634393"/>
    <lineage>
        <taxon>Bacteria</taxon>
        <taxon>Bacillati</taxon>
        <taxon>Actinomycetota</taxon>
        <taxon>Actinomycetes</taxon>
        <taxon>Micromonosporales</taxon>
        <taxon>Micromonosporaceae</taxon>
        <taxon>Dactylosporangium</taxon>
    </lineage>
</organism>
<gene>
    <name evidence="1" type="ORF">GCM10009827_077350</name>
</gene>
<dbReference type="Proteomes" id="UP001501470">
    <property type="component" value="Unassembled WGS sequence"/>
</dbReference>
<dbReference type="RefSeq" id="WP_344508087.1">
    <property type="nucleotide sequence ID" value="NZ_BAAAQD010000018.1"/>
</dbReference>
<evidence type="ECO:0000313" key="1">
    <source>
        <dbReference type="EMBL" id="GAA1545788.1"/>
    </source>
</evidence>
<accession>A0ABP4MMX4</accession>
<reference evidence="2" key="1">
    <citation type="journal article" date="2019" name="Int. J. Syst. Evol. Microbiol.">
        <title>The Global Catalogue of Microorganisms (GCM) 10K type strain sequencing project: providing services to taxonomists for standard genome sequencing and annotation.</title>
        <authorList>
            <consortium name="The Broad Institute Genomics Platform"/>
            <consortium name="The Broad Institute Genome Sequencing Center for Infectious Disease"/>
            <person name="Wu L."/>
            <person name="Ma J."/>
        </authorList>
    </citation>
    <scope>NUCLEOTIDE SEQUENCE [LARGE SCALE GENOMIC DNA]</scope>
    <source>
        <strain evidence="2">JCM 15933</strain>
    </source>
</reference>